<sequence length="376" mass="41004">MKRSKIIYALLAIALCCASCSDVVNYNDGYDDQLTSYGPPSITKISKAGDLESAITEGALTDMIVLQGDNLAGVQSIKINDVEVDLSTVYAVRTQITLPIPRMVPDNVNNLVTVVTEKGTTTFPLTVTIPDLKVEGFYNEFAQAGDTVQIMGKYLDLYELSVEKGVFSVGGTSITPLRTSADTIVFIMPEGTLDGSVFSMSSPKVATPITAKFREAGTSILDIESMSGGYVTDGKASGDPKPLIGKFFRIKGQLSAWSWNSIFWSGFNLPDIDVKNNPQNYYVKFEINTKSSASISSGNIIIGGNRQDNRWNPGADGALNTYGKWRTIRLELTDLFHDNTNGTYLVEGNNDFTSTYQPDAEVNADFSICNYRIVKK</sequence>
<reference evidence="3 4" key="1">
    <citation type="submission" date="2019-03" db="EMBL/GenBank/DDBJ databases">
        <title>San Antonio Military Medical Center submission to MRSN (WRAIR), pending publication.</title>
        <authorList>
            <person name="Blyth D.M."/>
            <person name="Mccarthy S.L."/>
            <person name="Schall S.E."/>
            <person name="Stam J.A."/>
            <person name="Ong A.C."/>
            <person name="Mcgann P.T."/>
        </authorList>
    </citation>
    <scope>NUCLEOTIDE SEQUENCE [LARGE SCALE GENOMIC DNA]</scope>
    <source>
        <strain evidence="3 4">MRSN571793</strain>
    </source>
</reference>
<dbReference type="GO" id="GO:0030247">
    <property type="term" value="F:polysaccharide binding"/>
    <property type="evidence" value="ECO:0007669"/>
    <property type="project" value="InterPro"/>
</dbReference>
<keyword evidence="4" id="KW-1185">Reference proteome</keyword>
<feature type="signal peptide" evidence="1">
    <location>
        <begin position="1"/>
        <end position="26"/>
    </location>
</feature>
<protein>
    <recommendedName>
        <fullName evidence="2">Surface glycan-binding protein B xyloglucan binding domain-containing protein</fullName>
    </recommendedName>
</protein>
<evidence type="ECO:0000256" key="1">
    <source>
        <dbReference type="SAM" id="SignalP"/>
    </source>
</evidence>
<dbReference type="Proteomes" id="UP000297861">
    <property type="component" value="Unassembled WGS sequence"/>
</dbReference>
<feature type="chain" id="PRO_5021422504" description="Surface glycan-binding protein B xyloglucan binding domain-containing protein" evidence="1">
    <location>
        <begin position="27"/>
        <end position="376"/>
    </location>
</feature>
<feature type="domain" description="Surface glycan-binding protein B xyloglucan binding" evidence="2">
    <location>
        <begin position="229"/>
        <end position="375"/>
    </location>
</feature>
<accession>A0A4Y8L1R6</accession>
<dbReference type="EMBL" id="SOML01000010">
    <property type="protein sequence ID" value="TFD94672.1"/>
    <property type="molecule type" value="Genomic_DNA"/>
</dbReference>
<dbReference type="OrthoDB" id="660167at2"/>
<dbReference type="RefSeq" id="WP_134437079.1">
    <property type="nucleotide sequence ID" value="NZ_SOML01000010.1"/>
</dbReference>
<name>A0A4Y8L1R6_9BACT</name>
<dbReference type="STRING" id="1121485.GCA_000426485_01661"/>
<dbReference type="Gene3D" id="2.60.40.10">
    <property type="entry name" value="Immunoglobulins"/>
    <property type="match status" value="1"/>
</dbReference>
<dbReference type="InterPro" id="IPR013783">
    <property type="entry name" value="Ig-like_fold"/>
</dbReference>
<dbReference type="InterPro" id="IPR040475">
    <property type="entry name" value="SGBP_B_XBD"/>
</dbReference>
<keyword evidence="1" id="KW-0732">Signal</keyword>
<dbReference type="AlphaFoldDB" id="A0A4Y8L1R6"/>
<organism evidence="3 4">
    <name type="scientific">Dysgonomonas capnocytophagoides</name>
    <dbReference type="NCBI Taxonomy" id="45254"/>
    <lineage>
        <taxon>Bacteria</taxon>
        <taxon>Pseudomonadati</taxon>
        <taxon>Bacteroidota</taxon>
        <taxon>Bacteroidia</taxon>
        <taxon>Bacteroidales</taxon>
        <taxon>Dysgonomonadaceae</taxon>
        <taxon>Dysgonomonas</taxon>
    </lineage>
</organism>
<proteinExistence type="predicted"/>
<dbReference type="Pfam" id="PF18329">
    <property type="entry name" value="SGBP_B_XBD"/>
    <property type="match status" value="1"/>
</dbReference>
<comment type="caution">
    <text evidence="3">The sequence shown here is derived from an EMBL/GenBank/DDBJ whole genome shotgun (WGS) entry which is preliminary data.</text>
</comment>
<gene>
    <name evidence="3" type="ORF">E2605_14990</name>
</gene>
<evidence type="ECO:0000313" key="4">
    <source>
        <dbReference type="Proteomes" id="UP000297861"/>
    </source>
</evidence>
<evidence type="ECO:0000313" key="3">
    <source>
        <dbReference type="EMBL" id="TFD94672.1"/>
    </source>
</evidence>
<evidence type="ECO:0000259" key="2">
    <source>
        <dbReference type="Pfam" id="PF18329"/>
    </source>
</evidence>